<gene>
    <name evidence="1" type="ORF">BT1A1_3336</name>
</gene>
<dbReference type="GeneID" id="92962729"/>
<sequence>MRQKSIHAIAFFFILVTIASMFSLYLPKSFAQEEDVVVIPNEAIRLRILANSNSEQDQEIKRIVRDRVNAQITEWVSDLTSMEAAREKIITNLDILEATAKEVLEENGVNQKVQIRFGEVDFPTKLYGNFLYPAGKYEAVLITLGEGTGANWWCVLFPPLCFLDFSSGTAVSDGFEDKGKNVSDDTKIDLTTHKEKKNDVTAKSNSDDQSNEQLYVEENEEDVEVKFFLVEFIENIFDLFK</sequence>
<evidence type="ECO:0000313" key="2">
    <source>
        <dbReference type="Proteomes" id="UP000040576"/>
    </source>
</evidence>
<evidence type="ECO:0000313" key="1">
    <source>
        <dbReference type="EMBL" id="CEE03118.1"/>
    </source>
</evidence>
<protein>
    <recommendedName>
        <fullName evidence="3">Stage II sporulation protein R</fullName>
    </recommendedName>
</protein>
<dbReference type="EMBL" id="CCRF01000101">
    <property type="protein sequence ID" value="CEE03118.1"/>
    <property type="molecule type" value="Genomic_DNA"/>
</dbReference>
<reference evidence="1 2" key="1">
    <citation type="submission" date="2014-07" db="EMBL/GenBank/DDBJ databases">
        <authorList>
            <person name="Wibberg Daniel"/>
        </authorList>
    </citation>
    <scope>NUCLEOTIDE SEQUENCE [LARGE SCALE GENOMIC DNA]</scope>
</reference>
<name>A0A090J360_9BACI</name>
<dbReference type="NCBIfam" id="TIGR02837">
    <property type="entry name" value="spore_II_R"/>
    <property type="match status" value="1"/>
</dbReference>
<dbReference type="AlphaFoldDB" id="A0A090J360"/>
<proteinExistence type="predicted"/>
<organism evidence="1 2">
    <name type="scientific">Caldibacillus thermoamylovorans</name>
    <dbReference type="NCBI Taxonomy" id="35841"/>
    <lineage>
        <taxon>Bacteria</taxon>
        <taxon>Bacillati</taxon>
        <taxon>Bacillota</taxon>
        <taxon>Bacilli</taxon>
        <taxon>Bacillales</taxon>
        <taxon>Bacillaceae</taxon>
        <taxon>Caldibacillus</taxon>
    </lineage>
</organism>
<keyword evidence="2" id="KW-1185">Reference proteome</keyword>
<evidence type="ECO:0008006" key="3">
    <source>
        <dbReference type="Google" id="ProtNLM"/>
    </source>
</evidence>
<accession>A0A090J360</accession>
<dbReference type="Pfam" id="PF09551">
    <property type="entry name" value="Spore_II_R"/>
    <property type="match status" value="1"/>
</dbReference>
<dbReference type="Proteomes" id="UP000040576">
    <property type="component" value="Unassembled WGS sequence"/>
</dbReference>
<dbReference type="InterPro" id="IPR014202">
    <property type="entry name" value="Spore_II_R"/>
</dbReference>
<dbReference type="RefSeq" id="WP_034773219.1">
    <property type="nucleotide sequence ID" value="NZ_CCRF01000101.1"/>
</dbReference>